<keyword evidence="1" id="KW-0723">Serine/threonine-protein kinase</keyword>
<dbReference type="Pfam" id="PF13581">
    <property type="entry name" value="HATPase_c_2"/>
    <property type="match status" value="1"/>
</dbReference>
<dbReference type="RefSeq" id="WP_108142194.1">
    <property type="nucleotide sequence ID" value="NZ_QAXS01000039.1"/>
</dbReference>
<evidence type="ECO:0000313" key="6">
    <source>
        <dbReference type="Proteomes" id="UP000295176"/>
    </source>
</evidence>
<dbReference type="AlphaFoldDB" id="A0A2T5RG93"/>
<dbReference type="PANTHER" id="PTHR35526:SF3">
    <property type="entry name" value="ANTI-SIGMA-F FACTOR RSBW"/>
    <property type="match status" value="1"/>
</dbReference>
<accession>A0A2T5RG93</accession>
<dbReference type="InterPro" id="IPR003594">
    <property type="entry name" value="HATPase_dom"/>
</dbReference>
<evidence type="ECO:0000313" key="4">
    <source>
        <dbReference type="EMBL" id="TDP93523.1"/>
    </source>
</evidence>
<sequence>MQKPELEKEFIIGCQAAEITPLLKKVLQEIDSSSLKAEEIKFNLELAAREMLANAIEHGCALAAENSSRVEMKIRIELKITEKELSFKVSDPGPGFAWQKYNLETMPRFEEKGRGLKMIYQVADQIKFNSCGNQITVIFKVN</sequence>
<dbReference type="OrthoDB" id="254943at2"/>
<protein>
    <submittedName>
        <fullName evidence="3">Serine/threonine-protein kinase RsbW</fullName>
    </submittedName>
</protein>
<dbReference type="PANTHER" id="PTHR35526">
    <property type="entry name" value="ANTI-SIGMA-F FACTOR RSBW-RELATED"/>
    <property type="match status" value="1"/>
</dbReference>
<dbReference type="InterPro" id="IPR050267">
    <property type="entry name" value="Anti-sigma-factor_SerPK"/>
</dbReference>
<evidence type="ECO:0000313" key="3">
    <source>
        <dbReference type="EMBL" id="PTV93535.1"/>
    </source>
</evidence>
<dbReference type="Proteomes" id="UP000295176">
    <property type="component" value="Unassembled WGS sequence"/>
</dbReference>
<evidence type="ECO:0000256" key="1">
    <source>
        <dbReference type="ARBA" id="ARBA00022527"/>
    </source>
</evidence>
<dbReference type="CDD" id="cd16936">
    <property type="entry name" value="HATPase_RsbW-like"/>
    <property type="match status" value="1"/>
</dbReference>
<dbReference type="InterPro" id="IPR036890">
    <property type="entry name" value="HATPase_C_sf"/>
</dbReference>
<organism evidence="3 5">
    <name type="scientific">Halanaerobium saccharolyticum</name>
    <dbReference type="NCBI Taxonomy" id="43595"/>
    <lineage>
        <taxon>Bacteria</taxon>
        <taxon>Bacillati</taxon>
        <taxon>Bacillota</taxon>
        <taxon>Clostridia</taxon>
        <taxon>Halanaerobiales</taxon>
        <taxon>Halanaerobiaceae</taxon>
        <taxon>Halanaerobium</taxon>
    </lineage>
</organism>
<dbReference type="EMBL" id="QAXS01000039">
    <property type="protein sequence ID" value="PTV93535.1"/>
    <property type="molecule type" value="Genomic_DNA"/>
</dbReference>
<feature type="domain" description="Histidine kinase/HSP90-like ATPase" evidence="2">
    <location>
        <begin position="23"/>
        <end position="138"/>
    </location>
</feature>
<comment type="caution">
    <text evidence="3">The sequence shown here is derived from an EMBL/GenBank/DDBJ whole genome shotgun (WGS) entry which is preliminary data.</text>
</comment>
<keyword evidence="3" id="KW-0418">Kinase</keyword>
<proteinExistence type="predicted"/>
<dbReference type="SUPFAM" id="SSF55874">
    <property type="entry name" value="ATPase domain of HSP90 chaperone/DNA topoisomerase II/histidine kinase"/>
    <property type="match status" value="1"/>
</dbReference>
<reference evidence="3 5" key="1">
    <citation type="submission" date="2018-04" db="EMBL/GenBank/DDBJ databases">
        <title>Subsurface microbial communities from deep shales in Ohio and West Virginia, USA.</title>
        <authorList>
            <person name="Wrighton K."/>
        </authorList>
    </citation>
    <scope>NUCLEOTIDE SEQUENCE [LARGE SCALE GENOMIC DNA]</scope>
    <source>
        <strain evidence="4 6">MSL 7</strain>
        <strain evidence="3 5">WC1</strain>
    </source>
</reference>
<name>A0A2T5RG93_9FIRM</name>
<evidence type="ECO:0000313" key="5">
    <source>
        <dbReference type="Proteomes" id="UP000244089"/>
    </source>
</evidence>
<dbReference type="Gene3D" id="3.30.565.10">
    <property type="entry name" value="Histidine kinase-like ATPase, C-terminal domain"/>
    <property type="match status" value="1"/>
</dbReference>
<dbReference type="GO" id="GO:0004674">
    <property type="term" value="F:protein serine/threonine kinase activity"/>
    <property type="evidence" value="ECO:0007669"/>
    <property type="project" value="UniProtKB-KW"/>
</dbReference>
<dbReference type="EMBL" id="SNXX01000012">
    <property type="protein sequence ID" value="TDP93523.1"/>
    <property type="molecule type" value="Genomic_DNA"/>
</dbReference>
<gene>
    <name evidence="4" type="ORF">C7957_1124</name>
    <name evidence="3" type="ORF">C8C76_1398</name>
</gene>
<dbReference type="Proteomes" id="UP000244089">
    <property type="component" value="Unassembled WGS sequence"/>
</dbReference>
<keyword evidence="3" id="KW-0808">Transferase</keyword>
<evidence type="ECO:0000259" key="2">
    <source>
        <dbReference type="Pfam" id="PF13581"/>
    </source>
</evidence>